<dbReference type="PATRIC" id="fig|445709.3.peg.3076"/>
<dbReference type="InterPro" id="IPR016990">
    <property type="entry name" value="UCP032162_TM"/>
</dbReference>
<feature type="transmembrane region" description="Helical" evidence="1">
    <location>
        <begin position="54"/>
        <end position="73"/>
    </location>
</feature>
<gene>
    <name evidence="2" type="ORF">ABW99_14520</name>
</gene>
<reference evidence="3" key="1">
    <citation type="submission" date="2015-06" db="EMBL/GenBank/DDBJ databases">
        <authorList>
            <person name="Lim Y.L."/>
            <person name="Ee R."/>
            <person name="Yong D."/>
            <person name="How K.Y."/>
            <person name="Yin W.F."/>
            <person name="Chan K.G."/>
        </authorList>
    </citation>
    <scope>NUCLEOTIDE SEQUENCE [LARGE SCALE GENOMIC DNA]</scope>
    <source>
        <strain evidence="3">DSM 25325</strain>
    </source>
</reference>
<dbReference type="KEGG" id="ptx:ABW99_14520"/>
<organism evidence="2 3">
    <name type="scientific">Pandoraea thiooxydans</name>
    <dbReference type="NCBI Taxonomy" id="445709"/>
    <lineage>
        <taxon>Bacteria</taxon>
        <taxon>Pseudomonadati</taxon>
        <taxon>Pseudomonadota</taxon>
        <taxon>Betaproteobacteria</taxon>
        <taxon>Burkholderiales</taxon>
        <taxon>Burkholderiaceae</taxon>
        <taxon>Pandoraea</taxon>
    </lineage>
</organism>
<dbReference type="EMBL" id="CP011568">
    <property type="protein sequence ID" value="AKJ69244.1"/>
    <property type="molecule type" value="Genomic_DNA"/>
</dbReference>
<dbReference type="STRING" id="445709.ABW99_14520"/>
<name>A0A0G3ET86_9BURK</name>
<sequence length="156" mass="17860">MQAICRDTDVVLKDWMLKRNCAMSPRQFVMCYLSLVAASLGVAVLVAIRGAWLVLPFTGLDLLAVSAAFVVYARHATDYEYIRLSPEQLVVEQQSADRLTQYAFNPRWVRIEVDGQPRTRITLCAGRQALPLGKYLAYHRREPFARELRGWLRRCA</sequence>
<keyword evidence="3" id="KW-1185">Reference proteome</keyword>
<dbReference type="Proteomes" id="UP000036700">
    <property type="component" value="Chromosome"/>
</dbReference>
<keyword evidence="1" id="KW-0812">Transmembrane</keyword>
<accession>A0A0G3ET86</accession>
<evidence type="ECO:0000256" key="1">
    <source>
        <dbReference type="SAM" id="Phobius"/>
    </source>
</evidence>
<dbReference type="AlphaFoldDB" id="A0A0G3ET86"/>
<keyword evidence="1" id="KW-0472">Membrane</keyword>
<dbReference type="PIRSF" id="PIRSF032162">
    <property type="entry name" value="UCP032162_imp"/>
    <property type="match status" value="1"/>
</dbReference>
<dbReference type="InterPro" id="IPR019253">
    <property type="entry name" value="DUF2244_TM"/>
</dbReference>
<protein>
    <recommendedName>
        <fullName evidence="4">DUF2244 domain-containing protein</fullName>
    </recommendedName>
</protein>
<evidence type="ECO:0000313" key="2">
    <source>
        <dbReference type="EMBL" id="AKJ69244.1"/>
    </source>
</evidence>
<dbReference type="Pfam" id="PF10003">
    <property type="entry name" value="DUF2244"/>
    <property type="match status" value="1"/>
</dbReference>
<dbReference type="OrthoDB" id="9091577at2"/>
<feature type="transmembrane region" description="Helical" evidence="1">
    <location>
        <begin position="28"/>
        <end position="48"/>
    </location>
</feature>
<proteinExistence type="predicted"/>
<dbReference type="RefSeq" id="WP_047215141.1">
    <property type="nucleotide sequence ID" value="NZ_CP011568.3"/>
</dbReference>
<keyword evidence="1" id="KW-1133">Transmembrane helix</keyword>
<evidence type="ECO:0008006" key="4">
    <source>
        <dbReference type="Google" id="ProtNLM"/>
    </source>
</evidence>
<evidence type="ECO:0000313" key="3">
    <source>
        <dbReference type="Proteomes" id="UP000036700"/>
    </source>
</evidence>